<gene>
    <name evidence="4" type="ORF">METZ01_LOCUS430969</name>
</gene>
<feature type="domain" description="Pyruvate/ketoisovalerate oxidoreductase catalytic" evidence="3">
    <location>
        <begin position="14"/>
        <end position="147"/>
    </location>
</feature>
<dbReference type="SUPFAM" id="SSF53323">
    <property type="entry name" value="Pyruvate-ferredoxin oxidoreductase, PFOR, domain III"/>
    <property type="match status" value="1"/>
</dbReference>
<evidence type="ECO:0000313" key="4">
    <source>
        <dbReference type="EMBL" id="SVD78115.1"/>
    </source>
</evidence>
<dbReference type="PANTHER" id="PTHR42730:SF1">
    <property type="entry name" value="2-OXOGLUTARATE SYNTHASE SUBUNIT KORC"/>
    <property type="match status" value="1"/>
</dbReference>
<evidence type="ECO:0000256" key="2">
    <source>
        <dbReference type="SAM" id="Phobius"/>
    </source>
</evidence>
<keyword evidence="1" id="KW-0560">Oxidoreductase</keyword>
<keyword evidence="2" id="KW-1133">Transmembrane helix</keyword>
<dbReference type="AlphaFoldDB" id="A0A382Y5J0"/>
<organism evidence="4">
    <name type="scientific">marine metagenome</name>
    <dbReference type="NCBI Taxonomy" id="408172"/>
    <lineage>
        <taxon>unclassified sequences</taxon>
        <taxon>metagenomes</taxon>
        <taxon>ecological metagenomes</taxon>
    </lineage>
</organism>
<dbReference type="InterPro" id="IPR019752">
    <property type="entry name" value="Pyrv/ketoisovalerate_OxRed_cat"/>
</dbReference>
<evidence type="ECO:0000256" key="1">
    <source>
        <dbReference type="ARBA" id="ARBA00023002"/>
    </source>
</evidence>
<reference evidence="4" key="1">
    <citation type="submission" date="2018-05" db="EMBL/GenBank/DDBJ databases">
        <authorList>
            <person name="Lanie J.A."/>
            <person name="Ng W.-L."/>
            <person name="Kazmierczak K.M."/>
            <person name="Andrzejewski T.M."/>
            <person name="Davidsen T.M."/>
            <person name="Wayne K.J."/>
            <person name="Tettelin H."/>
            <person name="Glass J.I."/>
            <person name="Rusch D."/>
            <person name="Podicherti R."/>
            <person name="Tsui H.-C.T."/>
            <person name="Winkler M.E."/>
        </authorList>
    </citation>
    <scope>NUCLEOTIDE SEQUENCE</scope>
</reference>
<name>A0A382Y5J0_9ZZZZ</name>
<dbReference type="EMBL" id="UINC01172833">
    <property type="protein sequence ID" value="SVD78115.1"/>
    <property type="molecule type" value="Genomic_DNA"/>
</dbReference>
<proteinExistence type="predicted"/>
<protein>
    <recommendedName>
        <fullName evidence="3">Pyruvate/ketoisovalerate oxidoreductase catalytic domain-containing protein</fullName>
    </recommendedName>
</protein>
<keyword evidence="2" id="KW-0812">Transmembrane</keyword>
<keyword evidence="2" id="KW-0472">Membrane</keyword>
<dbReference type="InterPro" id="IPR002869">
    <property type="entry name" value="Pyrv_flavodox_OxRed_cen"/>
</dbReference>
<evidence type="ECO:0000259" key="3">
    <source>
        <dbReference type="Pfam" id="PF01558"/>
    </source>
</evidence>
<dbReference type="Gene3D" id="3.40.920.10">
    <property type="entry name" value="Pyruvate-ferredoxin oxidoreductase, PFOR, domain III"/>
    <property type="match status" value="1"/>
</dbReference>
<feature type="non-terminal residue" evidence="4">
    <location>
        <position position="149"/>
    </location>
</feature>
<feature type="transmembrane region" description="Helical" evidence="2">
    <location>
        <begin position="15"/>
        <end position="36"/>
    </location>
</feature>
<dbReference type="PANTHER" id="PTHR42730">
    <property type="entry name" value="2-OXOGLUTARATE SYNTHASE SUBUNIT KORC"/>
    <property type="match status" value="1"/>
</dbReference>
<dbReference type="Pfam" id="PF01558">
    <property type="entry name" value="POR"/>
    <property type="match status" value="1"/>
</dbReference>
<accession>A0A382Y5J0</accession>
<dbReference type="GO" id="GO:0016903">
    <property type="term" value="F:oxidoreductase activity, acting on the aldehyde or oxo group of donors"/>
    <property type="evidence" value="ECO:0007669"/>
    <property type="project" value="InterPro"/>
</dbReference>
<sequence length="149" mass="15636">MAEDRLSITVTGSGGAGVVTVGNMLLGAAALTGWYARMVRSSGPQIRGGEVASMVCLSAQPIQSESAHCDLLLALDWKNIDRFSDEMLLTRHSMVVSDPAQGQVPDSIRRSSARCVEVPFKKLATTVSGGRTNMVALGVAAQLAGIPHQ</sequence>
<dbReference type="InterPro" id="IPR052554">
    <property type="entry name" value="2-oxoglutarate_synth_KorC"/>
</dbReference>